<proteinExistence type="predicted"/>
<name>A0ACC0W5J4_9STRA</name>
<comment type="caution">
    <text evidence="1">The sequence shown here is derived from an EMBL/GenBank/DDBJ whole genome shotgun (WGS) entry which is preliminary data.</text>
</comment>
<organism evidence="1 2">
    <name type="scientific">Peronosclerospora sorghi</name>
    <dbReference type="NCBI Taxonomy" id="230839"/>
    <lineage>
        <taxon>Eukaryota</taxon>
        <taxon>Sar</taxon>
        <taxon>Stramenopiles</taxon>
        <taxon>Oomycota</taxon>
        <taxon>Peronosporomycetes</taxon>
        <taxon>Peronosporales</taxon>
        <taxon>Peronosporaceae</taxon>
        <taxon>Peronosclerospora</taxon>
    </lineage>
</organism>
<evidence type="ECO:0000313" key="2">
    <source>
        <dbReference type="Proteomes" id="UP001163321"/>
    </source>
</evidence>
<dbReference type="Proteomes" id="UP001163321">
    <property type="component" value="Chromosome 4"/>
</dbReference>
<accession>A0ACC0W5J4</accession>
<sequence length="156" mass="17568">MTAPEPVEFHVVAQDWPDELGQRTKCVKPLGKGVGGTVYLSLYLPTFKLVAVKEITIYEPHDRHLVKRELDALKTSRQLKAVNPSERHKPPLLPEFTPQYALCPYLVTFYGAFLKPVKGVVSVVTEFMDRGSVQDLLDANVNVSEAILRQRCVLLH</sequence>
<gene>
    <name evidence="1" type="ORF">PsorP6_006627</name>
</gene>
<keyword evidence="2" id="KW-1185">Reference proteome</keyword>
<dbReference type="EMBL" id="CM047583">
    <property type="protein sequence ID" value="KAI9912981.1"/>
    <property type="molecule type" value="Genomic_DNA"/>
</dbReference>
<evidence type="ECO:0000313" key="1">
    <source>
        <dbReference type="EMBL" id="KAI9912981.1"/>
    </source>
</evidence>
<protein>
    <submittedName>
        <fullName evidence="1">Uncharacterized protein</fullName>
    </submittedName>
</protein>
<reference evidence="1 2" key="1">
    <citation type="journal article" date="2022" name="bioRxiv">
        <title>The genome of the oomycete Peronosclerospora sorghi, a cosmopolitan pathogen of maize and sorghum, is inflated with dispersed pseudogenes.</title>
        <authorList>
            <person name="Fletcher K."/>
            <person name="Martin F."/>
            <person name="Isakeit T."/>
            <person name="Cavanaugh K."/>
            <person name="Magill C."/>
            <person name="Michelmore R."/>
        </authorList>
    </citation>
    <scope>NUCLEOTIDE SEQUENCE [LARGE SCALE GENOMIC DNA]</scope>
    <source>
        <strain evidence="1">P6</strain>
    </source>
</reference>